<comment type="caution">
    <text evidence="1">The sequence shown here is derived from an EMBL/GenBank/DDBJ whole genome shotgun (WGS) entry which is preliminary data.</text>
</comment>
<name>A0AAD5C6E8_AMBAR</name>
<dbReference type="Proteomes" id="UP001206925">
    <property type="component" value="Unassembled WGS sequence"/>
</dbReference>
<sequence length="177" mass="20684">MCQRVIGTQCFALVYHVSFNKTAYFNPRMIEFNVCDKYEEFVIDHIKEVMDHHKDRHYFMAPYLACGHLSLSVIFHNPGNQKFYGYIIDSSKKGKTSESYLITNLFEEAIGESIIWRMVNCPHKRADGNVDIMAMHDIVISCHEKIIFHCEVPLAKHQIDQFVEDTLKNFMIVCKVE</sequence>
<evidence type="ECO:0000313" key="2">
    <source>
        <dbReference type="Proteomes" id="UP001206925"/>
    </source>
</evidence>
<accession>A0AAD5C6E8</accession>
<protein>
    <submittedName>
        <fullName evidence="1">Uncharacterized protein</fullName>
    </submittedName>
</protein>
<reference evidence="1" key="1">
    <citation type="submission" date="2022-06" db="EMBL/GenBank/DDBJ databases">
        <title>Uncovering the hologenomic basis of an extraordinary plant invasion.</title>
        <authorList>
            <person name="Bieker V.C."/>
            <person name="Martin M.D."/>
            <person name="Gilbert T."/>
            <person name="Hodgins K."/>
            <person name="Battlay P."/>
            <person name="Petersen B."/>
            <person name="Wilson J."/>
        </authorList>
    </citation>
    <scope>NUCLEOTIDE SEQUENCE</scope>
    <source>
        <strain evidence="1">AA19_3_7</strain>
        <tissue evidence="1">Leaf</tissue>
    </source>
</reference>
<gene>
    <name evidence="1" type="ORF">M8C21_011578</name>
</gene>
<dbReference type="AlphaFoldDB" id="A0AAD5C6E8"/>
<evidence type="ECO:0000313" key="1">
    <source>
        <dbReference type="EMBL" id="KAI7736186.1"/>
    </source>
</evidence>
<proteinExistence type="predicted"/>
<keyword evidence="2" id="KW-1185">Reference proteome</keyword>
<dbReference type="EMBL" id="JAMZMK010009334">
    <property type="protein sequence ID" value="KAI7736186.1"/>
    <property type="molecule type" value="Genomic_DNA"/>
</dbReference>
<organism evidence="1 2">
    <name type="scientific">Ambrosia artemisiifolia</name>
    <name type="common">Common ragweed</name>
    <dbReference type="NCBI Taxonomy" id="4212"/>
    <lineage>
        <taxon>Eukaryota</taxon>
        <taxon>Viridiplantae</taxon>
        <taxon>Streptophyta</taxon>
        <taxon>Embryophyta</taxon>
        <taxon>Tracheophyta</taxon>
        <taxon>Spermatophyta</taxon>
        <taxon>Magnoliopsida</taxon>
        <taxon>eudicotyledons</taxon>
        <taxon>Gunneridae</taxon>
        <taxon>Pentapetalae</taxon>
        <taxon>asterids</taxon>
        <taxon>campanulids</taxon>
        <taxon>Asterales</taxon>
        <taxon>Asteraceae</taxon>
        <taxon>Asteroideae</taxon>
        <taxon>Heliantheae alliance</taxon>
        <taxon>Heliantheae</taxon>
        <taxon>Ambrosia</taxon>
    </lineage>
</organism>